<protein>
    <submittedName>
        <fullName evidence="1">Uncharacterized protein</fullName>
    </submittedName>
</protein>
<organism evidence="1 2">
    <name type="scientific">Clostridium botulinum C/D str. DC5</name>
    <dbReference type="NCBI Taxonomy" id="1443128"/>
    <lineage>
        <taxon>Bacteria</taxon>
        <taxon>Bacillati</taxon>
        <taxon>Bacillota</taxon>
        <taxon>Clostridia</taxon>
        <taxon>Eubacteriales</taxon>
        <taxon>Clostridiaceae</taxon>
        <taxon>Clostridium</taxon>
    </lineage>
</organism>
<accession>A0A0A0HXR7</accession>
<dbReference type="EMBL" id="JDRY01000170">
    <property type="protein sequence ID" value="KGM93322.1"/>
    <property type="molecule type" value="Genomic_DNA"/>
</dbReference>
<reference evidence="1 2" key="1">
    <citation type="submission" date="2014-01" db="EMBL/GenBank/DDBJ databases">
        <title>Plasmidome dynamics in the species complex Clostridium novyi sensu lato converts strains of independent lineages into distinctly different pathogens.</title>
        <authorList>
            <person name="Skarin H."/>
            <person name="Segerman B."/>
        </authorList>
    </citation>
    <scope>NUCLEOTIDE SEQUENCE [LARGE SCALE GENOMIC DNA]</scope>
    <source>
        <strain evidence="1 2">DC5</strain>
    </source>
</reference>
<evidence type="ECO:0000313" key="2">
    <source>
        <dbReference type="Proteomes" id="UP000030014"/>
    </source>
</evidence>
<proteinExistence type="predicted"/>
<evidence type="ECO:0000313" key="1">
    <source>
        <dbReference type="EMBL" id="KGM93322.1"/>
    </source>
</evidence>
<sequence>MNNSLIRLKYFDTIRHLLRSGKASDPYVLKVTQEKIINNKLNLDEIPDPLYHVRIEDYVEIDENTYYKTREIKSNQFYVEYDNGVLYFNPTEEGKTVKIEYKGRGVLQFPAERIWVHNPNPWVIDNLQELIDFIFEKERLLNEKFSKFTQLVKDKTKEINDKVDNFTEFLKKKTDEYEHYIDEWIKLANTKIKTITECIIRCNEQTKKCEETTQESKDWTEKAKVIWKPSIPSFLHIDEKYPFPELGWTTICDDNGDVIRFDGSAWIKQGNIVGAVPLATPQMKGLMSKEDKWKMDNVQEGAEKNLRGDDLKDEISWLLKTKSITFTVPNEVTTGDVGYMLQAPCEGKIVRITGIAQEPCISGEWAEFSIIKSSFQNLNDYSQWKEITDKYNRLKFLGYSRISQSPNILNYNIDRNDVFRLICTRKAEGLKNVTIQIDYEV</sequence>
<comment type="caution">
    <text evidence="1">The sequence shown here is derived from an EMBL/GenBank/DDBJ whole genome shotgun (WGS) entry which is preliminary data.</text>
</comment>
<dbReference type="AlphaFoldDB" id="A0A0A0HXR7"/>
<name>A0A0A0HXR7_CLOBO</name>
<gene>
    <name evidence="1" type="ORF">Z955_15200</name>
</gene>
<dbReference type="Proteomes" id="UP000030014">
    <property type="component" value="Unassembled WGS sequence"/>
</dbReference>